<evidence type="ECO:0000313" key="3">
    <source>
        <dbReference type="Proteomes" id="UP000095185"/>
    </source>
</evidence>
<dbReference type="SUPFAM" id="SSF51445">
    <property type="entry name" value="(Trans)glycosidases"/>
    <property type="match status" value="1"/>
</dbReference>
<accession>A0A1D8CXX8</accession>
<dbReference type="InterPro" id="IPR006047">
    <property type="entry name" value="GH13_cat_dom"/>
</dbReference>
<dbReference type="InterPro" id="IPR017853">
    <property type="entry name" value="GH"/>
</dbReference>
<feature type="domain" description="Glycosyl hydrolase family 13 catalytic" evidence="1">
    <location>
        <begin position="100"/>
        <end position="533"/>
    </location>
</feature>
<evidence type="ECO:0000259" key="1">
    <source>
        <dbReference type="SMART" id="SM00642"/>
    </source>
</evidence>
<dbReference type="KEGG" id="clz:BIU88_06210"/>
<dbReference type="GO" id="GO:0004556">
    <property type="term" value="F:alpha-amylase activity"/>
    <property type="evidence" value="ECO:0007669"/>
    <property type="project" value="TreeGrafter"/>
</dbReference>
<dbReference type="EMBL" id="CP017305">
    <property type="protein sequence ID" value="AOS83780.1"/>
    <property type="molecule type" value="Genomic_DNA"/>
</dbReference>
<organism evidence="2 3">
    <name type="scientific">Chlorobaculum limnaeum</name>
    <dbReference type="NCBI Taxonomy" id="274537"/>
    <lineage>
        <taxon>Bacteria</taxon>
        <taxon>Pseudomonadati</taxon>
        <taxon>Chlorobiota</taxon>
        <taxon>Chlorobiia</taxon>
        <taxon>Chlorobiales</taxon>
        <taxon>Chlorobiaceae</taxon>
        <taxon>Chlorobaculum</taxon>
    </lineage>
</organism>
<dbReference type="STRING" id="274537.BIU88_06210"/>
<dbReference type="GO" id="GO:0009313">
    <property type="term" value="P:oligosaccharide catabolic process"/>
    <property type="evidence" value="ECO:0007669"/>
    <property type="project" value="TreeGrafter"/>
</dbReference>
<proteinExistence type="predicted"/>
<gene>
    <name evidence="2" type="ORF">BIU88_06210</name>
</gene>
<dbReference type="Gene3D" id="3.20.20.80">
    <property type="entry name" value="Glycosidases"/>
    <property type="match status" value="1"/>
</dbReference>
<dbReference type="SMART" id="SM00642">
    <property type="entry name" value="Aamy"/>
    <property type="match status" value="1"/>
</dbReference>
<name>A0A1D8CXX8_CHLLM</name>
<dbReference type="PANTHER" id="PTHR10357">
    <property type="entry name" value="ALPHA-AMYLASE FAMILY MEMBER"/>
    <property type="match status" value="1"/>
</dbReference>
<sequence length="641" mass="71972">MSTPTLDIILESLETAKRRQPAQPYAVPNLWRTGATGVAMVDPFDYFIDALAAIKATAPLEPDGAATDEQNWSASATVYNLFVRYNAAFDHDRDGRIGTEPLPGGFRETGTLLKAIAMLPAIRQMGVNTLYLLPLTSIGKVNRKGELGSPYAIKNHFRLDETLGEPALDLPVETQLKALVEAAHHLGMRVVFEFVFRTASIDSDWIAEHPEWFYWLRKDGDLESYGPPAFDHDTLARIYEQVDKHDFHELPEPDETYRNRFAPTPEKITATDNGYNGVTEDGGECVIASAFADWPPDDRQPPWSDVTYLKLHDAPRFNYIAYNTIRMYDEALERPELRAMELWNKITGIIPWCREAFGIDGAMIDMGHALPPELKAAIVAEARRGKPEFAFWDENFDPSPKLKEEGFSAVLGSLPFVIHDVQYIKGLLNFLNRNGVAIPFFATGENHNTPRVCHNYAGREAGRRRALFLFTLGAMLPAMPFIHSGMEICEWHPVNLGLNFNDDDRQRFPAESLPLFSAAACDWENANGLAPLRDDLRRVLDIRSRYFDLVRRGEIGSIVQPYISDPALLTVMRKSGGRSLVFAGNSNFENAVSGTMEFEQETMKLEELITGRTLTISGHKLTHDFAPGECIMFELPDTAQE</sequence>
<evidence type="ECO:0000313" key="2">
    <source>
        <dbReference type="EMBL" id="AOS83780.1"/>
    </source>
</evidence>
<keyword evidence="3" id="KW-1185">Reference proteome</keyword>
<dbReference type="PANTHER" id="PTHR10357:SF179">
    <property type="entry name" value="NEUTRAL AND BASIC AMINO ACID TRANSPORT PROTEIN RBAT"/>
    <property type="match status" value="1"/>
</dbReference>
<protein>
    <submittedName>
        <fullName evidence="2">Alpha-amylase</fullName>
    </submittedName>
</protein>
<dbReference type="RefSeq" id="WP_069809663.1">
    <property type="nucleotide sequence ID" value="NZ_CP017305.1"/>
</dbReference>
<reference evidence="2" key="1">
    <citation type="submission" date="2016-09" db="EMBL/GenBank/DDBJ databases">
        <title>Genome sequence of Chlorobaculum limnaeum.</title>
        <authorList>
            <person name="Liu Z."/>
            <person name="Tank M."/>
            <person name="Bryant D.A."/>
        </authorList>
    </citation>
    <scope>NUCLEOTIDE SEQUENCE [LARGE SCALE GENOMIC DNA]</scope>
    <source>
        <strain evidence="2">DSM 1677</strain>
    </source>
</reference>
<dbReference type="Proteomes" id="UP000095185">
    <property type="component" value="Chromosome"/>
</dbReference>
<dbReference type="AlphaFoldDB" id="A0A1D8CXX8"/>